<evidence type="ECO:0000313" key="3">
    <source>
        <dbReference type="Proteomes" id="UP000253664"/>
    </source>
</evidence>
<reference evidence="2 3" key="1">
    <citation type="journal article" date="2015" name="BMC Genomics">
        <title>Insights from the genome of Ophiocordyceps polyrhachis-furcata to pathogenicity and host specificity in insect fungi.</title>
        <authorList>
            <person name="Wichadakul D."/>
            <person name="Kobmoo N."/>
            <person name="Ingsriswang S."/>
            <person name="Tangphatsornruang S."/>
            <person name="Chantasingh D."/>
            <person name="Luangsa-ard J.J."/>
            <person name="Eurwilaichitr L."/>
        </authorList>
    </citation>
    <scope>NUCLEOTIDE SEQUENCE [LARGE SCALE GENOMIC DNA]</scope>
    <source>
        <strain evidence="2 3">BCC 54312</strain>
    </source>
</reference>
<keyword evidence="3" id="KW-1185">Reference proteome</keyword>
<gene>
    <name evidence="2" type="ORF">L249_5362</name>
</gene>
<protein>
    <submittedName>
        <fullName evidence="2">Uncharacterized protein</fullName>
    </submittedName>
</protein>
<evidence type="ECO:0000313" key="2">
    <source>
        <dbReference type="EMBL" id="RCI10762.1"/>
    </source>
</evidence>
<feature type="non-terminal residue" evidence="2">
    <location>
        <position position="102"/>
    </location>
</feature>
<evidence type="ECO:0000256" key="1">
    <source>
        <dbReference type="SAM" id="MobiDB-lite"/>
    </source>
</evidence>
<name>A0A367L952_9HYPO</name>
<feature type="region of interest" description="Disordered" evidence="1">
    <location>
        <begin position="33"/>
        <end position="64"/>
    </location>
</feature>
<accession>A0A367L952</accession>
<proteinExistence type="predicted"/>
<organism evidence="2 3">
    <name type="scientific">Ophiocordyceps polyrhachis-furcata BCC 54312</name>
    <dbReference type="NCBI Taxonomy" id="1330021"/>
    <lineage>
        <taxon>Eukaryota</taxon>
        <taxon>Fungi</taxon>
        <taxon>Dikarya</taxon>
        <taxon>Ascomycota</taxon>
        <taxon>Pezizomycotina</taxon>
        <taxon>Sordariomycetes</taxon>
        <taxon>Hypocreomycetidae</taxon>
        <taxon>Hypocreales</taxon>
        <taxon>Ophiocordycipitaceae</taxon>
        <taxon>Ophiocordyceps</taxon>
    </lineage>
</organism>
<dbReference type="AlphaFoldDB" id="A0A367L952"/>
<dbReference type="EMBL" id="LKCN02000011">
    <property type="protein sequence ID" value="RCI10762.1"/>
    <property type="molecule type" value="Genomic_DNA"/>
</dbReference>
<sequence length="102" mass="10350">MLGRLLLSDLGPLRDWADLIRLLSRPRLRVPVTTGVAAGSPPPSLSSPPPPAAATPSSTNTLSSSTATSSLYLLAGTSITSLSPSLLQSRGAAPIPPSTFSS</sequence>
<comment type="caution">
    <text evidence="2">The sequence shown here is derived from an EMBL/GenBank/DDBJ whole genome shotgun (WGS) entry which is preliminary data.</text>
</comment>
<dbReference type="Proteomes" id="UP000253664">
    <property type="component" value="Unassembled WGS sequence"/>
</dbReference>
<feature type="compositionally biased region" description="Low complexity" evidence="1">
    <location>
        <begin position="54"/>
        <end position="64"/>
    </location>
</feature>
<feature type="compositionally biased region" description="Pro residues" evidence="1">
    <location>
        <begin position="40"/>
        <end position="53"/>
    </location>
</feature>